<dbReference type="InterPro" id="IPR027468">
    <property type="entry name" value="Alpha-dystroglycan_domain_2"/>
</dbReference>
<dbReference type="GO" id="GO:0042383">
    <property type="term" value="C:sarcolemma"/>
    <property type="evidence" value="ECO:0007669"/>
    <property type="project" value="TreeGrafter"/>
</dbReference>
<dbReference type="GO" id="GO:0005509">
    <property type="term" value="F:calcium ion binding"/>
    <property type="evidence" value="ECO:0007669"/>
    <property type="project" value="InterPro"/>
</dbReference>
<evidence type="ECO:0000313" key="4">
    <source>
        <dbReference type="RefSeq" id="XP_050933828.1"/>
    </source>
</evidence>
<dbReference type="PANTHER" id="PTHR21559">
    <property type="entry name" value="DYSTROGLYCAN-RELATED"/>
    <property type="match status" value="1"/>
</dbReference>
<organism evidence="3 4">
    <name type="scientific">Lates calcarifer</name>
    <name type="common">Barramundi</name>
    <name type="synonym">Holocentrus calcarifer</name>
    <dbReference type="NCBI Taxonomy" id="8187"/>
    <lineage>
        <taxon>Eukaryota</taxon>
        <taxon>Metazoa</taxon>
        <taxon>Chordata</taxon>
        <taxon>Craniata</taxon>
        <taxon>Vertebrata</taxon>
        <taxon>Euteleostomi</taxon>
        <taxon>Actinopterygii</taxon>
        <taxon>Neopterygii</taxon>
        <taxon>Teleostei</taxon>
        <taxon>Neoteleostei</taxon>
        <taxon>Acanthomorphata</taxon>
        <taxon>Carangaria</taxon>
        <taxon>Carangaria incertae sedis</taxon>
        <taxon>Centropomidae</taxon>
        <taxon>Lates</taxon>
    </lineage>
</organism>
<dbReference type="SUPFAM" id="SSF49313">
    <property type="entry name" value="Cadherin-like"/>
    <property type="match status" value="1"/>
</dbReference>
<reference evidence="4" key="1">
    <citation type="submission" date="2025-08" db="UniProtKB">
        <authorList>
            <consortium name="RefSeq"/>
        </authorList>
    </citation>
    <scope>IDENTIFICATION</scope>
    <source>
        <tissue evidence="4">Brain</tissue>
    </source>
</reference>
<protein>
    <submittedName>
        <fullName evidence="4">Uncharacterized protein LOC127138954</fullName>
    </submittedName>
</protein>
<proteinExistence type="predicted"/>
<dbReference type="InterPro" id="IPR015919">
    <property type="entry name" value="Cadherin-like_sf"/>
</dbReference>
<dbReference type="AlphaFoldDB" id="A0AAJ8BIS5"/>
<dbReference type="GeneID" id="127138954"/>
<dbReference type="GO" id="GO:0007411">
    <property type="term" value="P:axon guidance"/>
    <property type="evidence" value="ECO:0007669"/>
    <property type="project" value="TreeGrafter"/>
</dbReference>
<dbReference type="Proteomes" id="UP000694890">
    <property type="component" value="Linkage group LG18"/>
</dbReference>
<comment type="subcellular location">
    <subcellularLocation>
        <location evidence="1">Membrane</location>
    </subcellularLocation>
</comment>
<dbReference type="Gene3D" id="3.30.70.1040">
    <property type="entry name" value="Dystroglycan, domain 2"/>
    <property type="match status" value="1"/>
</dbReference>
<dbReference type="SUPFAM" id="SSF111006">
    <property type="entry name" value="Dystroglycan, domain 2"/>
    <property type="match status" value="1"/>
</dbReference>
<evidence type="ECO:0000313" key="3">
    <source>
        <dbReference type="Proteomes" id="UP000694890"/>
    </source>
</evidence>
<dbReference type="GO" id="GO:0016011">
    <property type="term" value="C:dystroglycan complex"/>
    <property type="evidence" value="ECO:0007669"/>
    <property type="project" value="TreeGrafter"/>
</dbReference>
<keyword evidence="2" id="KW-0472">Membrane</keyword>
<dbReference type="GO" id="GO:0043236">
    <property type="term" value="F:laminin binding"/>
    <property type="evidence" value="ECO:0007669"/>
    <property type="project" value="TreeGrafter"/>
</dbReference>
<dbReference type="Pfam" id="PF05345">
    <property type="entry name" value="He_PIG"/>
    <property type="match status" value="1"/>
</dbReference>
<accession>A0AAJ8BIS5</accession>
<dbReference type="GO" id="GO:0016203">
    <property type="term" value="P:muscle attachment"/>
    <property type="evidence" value="ECO:0007669"/>
    <property type="project" value="TreeGrafter"/>
</dbReference>
<dbReference type="GO" id="GO:0002009">
    <property type="term" value="P:morphogenesis of an epithelium"/>
    <property type="evidence" value="ECO:0007669"/>
    <property type="project" value="TreeGrafter"/>
</dbReference>
<sequence>MDDLSYPFNQKTLDFYFRLLLLLRNVMHSQSFMQHCPVRTAGSGFPNFTSEAGSPFSFKLPLPATLGHTQHYQLSLVDGDGTLPHWMVFGQQSRSLSGLALTEDCGIYHLTVSVTGEKCAAFFYLNILNKTLTDKDPARESLSCSEGEMTIWANLVLQLNPVTLDASQRLRLVSTMADYLHLPMGSVCLLSSQQQKLRVCRQGGLSEKPDVSDVAELLWPVGCQAEERQSDLARVLEHSVKAGGLARLLEAPVSGWRMLCAPGGLRQKVKRDLQRPKFAPAPNVKLDHSLAYSLPLKLEPSLSTISWQRNLKDAKLEPVHAEDSTDQQSPREHVFKTLTQRSDIDKETNHTQEVHSASTSLLLFEQTGFHPNSEDQSVCVDSICSHLNWYSFCNSQELLKQTGLSATKIKPVVEGNGCREQVSHVSEAFWTTELFSSLFLPEHESTVRHFLGEPSVFPTLLPSPTPHSVYPSQPLTPASYSVASTLTHEAGDGESHATRLTLRPHLKETSLWTEHYRANHTDSERQPTVSSQGHVIFSQEPPEEPSVSHPPLTENYNDILLLNSRLKPIQSPPSSNRILTTQLFPDVSPTSYLTAEQLSISPQTGTIQHLSPAPSGVNQDVMSQLNATTQGESSTALTGQLTLSGQTELESSLSSFVLEPSVMTPALPSEFGLYSGQRETLNITNPEFSDEFLKASSSFISLSLLPDICASSLHQTLGSKAAMDFCSDRNEQTQTLISGVSLTSVLPVEIPSSIKTPQIISVPLTMFKDQTSVKSAHESSPFIPSVQQTLVRETDNSSYLFSVPGNTTVKLGQTVTYPLLLSVSKTTDPVSDSHFDPTAPSTAQQPHTTSPVHLIQSLEPLFPLCGQSMAKDHVFVSGCTPPIKSTYVENTLEDVLTFLTSYSGDERHWTTTFTVIALAND</sequence>
<dbReference type="InterPro" id="IPR013783">
    <property type="entry name" value="Ig-like_fold"/>
</dbReference>
<dbReference type="KEGG" id="lcf:127138954"/>
<evidence type="ECO:0000256" key="1">
    <source>
        <dbReference type="ARBA" id="ARBA00004370"/>
    </source>
</evidence>
<dbReference type="Gene3D" id="2.60.40.10">
    <property type="entry name" value="Immunoglobulins"/>
    <property type="match status" value="1"/>
</dbReference>
<dbReference type="PANTHER" id="PTHR21559:SF21">
    <property type="entry name" value="DYSTROGLYCAN 1"/>
    <property type="match status" value="1"/>
</dbReference>
<dbReference type="GO" id="GO:0021675">
    <property type="term" value="P:nerve development"/>
    <property type="evidence" value="ECO:0007669"/>
    <property type="project" value="TreeGrafter"/>
</dbReference>
<dbReference type="RefSeq" id="XP_050933828.1">
    <property type="nucleotide sequence ID" value="XM_051077871.1"/>
</dbReference>
<name>A0AAJ8BIS5_LATCA</name>
<gene>
    <name evidence="4" type="primary">LOC127138954</name>
</gene>
<evidence type="ECO:0000256" key="2">
    <source>
        <dbReference type="ARBA" id="ARBA00023136"/>
    </source>
</evidence>